<keyword evidence="1" id="KW-0472">Membrane</keyword>
<feature type="transmembrane region" description="Helical" evidence="1">
    <location>
        <begin position="32"/>
        <end position="54"/>
    </location>
</feature>
<dbReference type="Proteomes" id="UP000679307">
    <property type="component" value="Chromosome"/>
</dbReference>
<keyword evidence="3" id="KW-1185">Reference proteome</keyword>
<keyword evidence="1" id="KW-0812">Transmembrane</keyword>
<feature type="transmembrane region" description="Helical" evidence="1">
    <location>
        <begin position="66"/>
        <end position="84"/>
    </location>
</feature>
<evidence type="ECO:0000313" key="2">
    <source>
        <dbReference type="EMBL" id="QVT79294.1"/>
    </source>
</evidence>
<keyword evidence="1" id="KW-1133">Transmembrane helix</keyword>
<sequence length="97" mass="9979">MNLMIRTTEMAVKVCPKAPPGAEGPTNEITGYVLWGVIILFGLAIIIGIGAVIAGRMFALPHASKVGVISLVVVFGCAIAYLVLPGMLNGILGNGCI</sequence>
<protein>
    <submittedName>
        <fullName evidence="2">Uncharacterized protein</fullName>
    </submittedName>
</protein>
<reference evidence="2 3" key="1">
    <citation type="submission" date="2021-05" db="EMBL/GenBank/DDBJ databases">
        <title>Complete genome of Nocardioides aquaticus KCTC 9944T isolated from meromictic and hypersaline Ekho Lake, Antarctica.</title>
        <authorList>
            <person name="Hwang K."/>
            <person name="Kim K.M."/>
            <person name="Choe H."/>
        </authorList>
    </citation>
    <scope>NUCLEOTIDE SEQUENCE [LARGE SCALE GENOMIC DNA]</scope>
    <source>
        <strain evidence="2 3">KCTC 9944</strain>
    </source>
</reference>
<evidence type="ECO:0000256" key="1">
    <source>
        <dbReference type="SAM" id="Phobius"/>
    </source>
</evidence>
<proteinExistence type="predicted"/>
<dbReference type="EMBL" id="CP075371">
    <property type="protein sequence ID" value="QVT79294.1"/>
    <property type="molecule type" value="Genomic_DNA"/>
</dbReference>
<gene>
    <name evidence="2" type="ORF">ENKNEFLB_01675</name>
</gene>
<name>A0ABX8EGA0_9ACTN</name>
<organism evidence="2 3">
    <name type="scientific">Nocardioides aquaticus</name>
    <dbReference type="NCBI Taxonomy" id="160826"/>
    <lineage>
        <taxon>Bacteria</taxon>
        <taxon>Bacillati</taxon>
        <taxon>Actinomycetota</taxon>
        <taxon>Actinomycetes</taxon>
        <taxon>Propionibacteriales</taxon>
        <taxon>Nocardioidaceae</taxon>
        <taxon>Nocardioides</taxon>
    </lineage>
</organism>
<accession>A0ABX8EGA0</accession>
<evidence type="ECO:0000313" key="3">
    <source>
        <dbReference type="Proteomes" id="UP000679307"/>
    </source>
</evidence>